<accession>A0A498Q350</accession>
<keyword evidence="2" id="KW-1185">Reference proteome</keyword>
<protein>
    <submittedName>
        <fullName evidence="1">Uncharacterized protein</fullName>
    </submittedName>
</protein>
<sequence>MALPPPADVLRLPRPGKMRIAPRRSGVGNLTHLDQAKRYCLGLA</sequence>
<organism evidence="1 2">
    <name type="scientific">Mycobacterium innocens</name>
    <dbReference type="NCBI Taxonomy" id="2341083"/>
    <lineage>
        <taxon>Bacteria</taxon>
        <taxon>Bacillati</taxon>
        <taxon>Actinomycetota</taxon>
        <taxon>Actinomycetes</taxon>
        <taxon>Mycobacteriales</taxon>
        <taxon>Mycobacteriaceae</taxon>
        <taxon>Mycobacterium</taxon>
    </lineage>
</organism>
<gene>
    <name evidence="1" type="ORF">LAUMK13_02428</name>
</gene>
<dbReference type="EMBL" id="UPHQ01000104">
    <property type="protein sequence ID" value="VBA39063.1"/>
    <property type="molecule type" value="Genomic_DNA"/>
</dbReference>
<reference evidence="1 2" key="1">
    <citation type="submission" date="2018-09" db="EMBL/GenBank/DDBJ databases">
        <authorList>
            <person name="Tagini F."/>
        </authorList>
    </citation>
    <scope>NUCLEOTIDE SEQUENCE [LARGE SCALE GENOMIC DNA]</scope>
    <source>
        <strain evidence="1 2">MK13</strain>
    </source>
</reference>
<dbReference type="Proteomes" id="UP000267289">
    <property type="component" value="Unassembled WGS sequence"/>
</dbReference>
<evidence type="ECO:0000313" key="1">
    <source>
        <dbReference type="EMBL" id="VBA39063.1"/>
    </source>
</evidence>
<name>A0A498Q350_9MYCO</name>
<proteinExistence type="predicted"/>
<dbReference type="AlphaFoldDB" id="A0A498Q350"/>
<evidence type="ECO:0000313" key="2">
    <source>
        <dbReference type="Proteomes" id="UP000267289"/>
    </source>
</evidence>